<keyword evidence="4" id="KW-1185">Reference proteome</keyword>
<comment type="caution">
    <text evidence="3">The sequence shown here is derived from an EMBL/GenBank/DDBJ whole genome shotgun (WGS) entry which is preliminary data.</text>
</comment>
<reference evidence="4" key="1">
    <citation type="journal article" date="2019" name="Int. J. Syst. Evol. Microbiol.">
        <title>The Global Catalogue of Microorganisms (GCM) 10K type strain sequencing project: providing services to taxonomists for standard genome sequencing and annotation.</title>
        <authorList>
            <consortium name="The Broad Institute Genomics Platform"/>
            <consortium name="The Broad Institute Genome Sequencing Center for Infectious Disease"/>
            <person name="Wu L."/>
            <person name="Ma J."/>
        </authorList>
    </citation>
    <scope>NUCLEOTIDE SEQUENCE [LARGE SCALE GENOMIC DNA]</scope>
    <source>
        <strain evidence="4">JCM 15614</strain>
    </source>
</reference>
<proteinExistence type="predicted"/>
<feature type="transmembrane region" description="Helical" evidence="2">
    <location>
        <begin position="198"/>
        <end position="221"/>
    </location>
</feature>
<evidence type="ECO:0000256" key="1">
    <source>
        <dbReference type="SAM" id="MobiDB-lite"/>
    </source>
</evidence>
<keyword evidence="2" id="KW-0472">Membrane</keyword>
<protein>
    <recommendedName>
        <fullName evidence="5">MYXO-CTERM domain-containing protein</fullName>
    </recommendedName>
</protein>
<dbReference type="EMBL" id="BAAAVV010000001">
    <property type="protein sequence ID" value="GAA3156489.1"/>
    <property type="molecule type" value="Genomic_DNA"/>
</dbReference>
<feature type="transmembrane region" description="Helical" evidence="2">
    <location>
        <begin position="9"/>
        <end position="29"/>
    </location>
</feature>
<dbReference type="RefSeq" id="WP_344686902.1">
    <property type="nucleotide sequence ID" value="NZ_BAAAVV010000001.1"/>
</dbReference>
<feature type="transmembrane region" description="Helical" evidence="2">
    <location>
        <begin position="172"/>
        <end position="191"/>
    </location>
</feature>
<sequence>MRLLAVRVLAVRVMAVLFALTWLVLPGFGLTDLSVTWDPDWPVVLEASWGMFMTVLVGGPFLAVAVTPHRTAPAQATLLVAFATMAVAVVAGLEWPLLLFVGVLVVEAAVVTALLPARERVLPLARSLSVPLLVVAALGVVPGVLHAERMFAGSRRGAGVIIGDVTMGVDHYAVQGAFALALPALALLAAVWPRGRRFLGIGAGLCAGYVGLVSFAFPGTWAGVPELESALCIGWGVAVAALAVLGPTAAPAPQRGRRAPASPATAPPCATP</sequence>
<accession>A0ABP6NRD4</accession>
<organism evidence="3 4">
    <name type="scientific">Blastococcus jejuensis</name>
    <dbReference type="NCBI Taxonomy" id="351224"/>
    <lineage>
        <taxon>Bacteria</taxon>
        <taxon>Bacillati</taxon>
        <taxon>Actinomycetota</taxon>
        <taxon>Actinomycetes</taxon>
        <taxon>Geodermatophilales</taxon>
        <taxon>Geodermatophilaceae</taxon>
        <taxon>Blastococcus</taxon>
    </lineage>
</organism>
<keyword evidence="2" id="KW-1133">Transmembrane helix</keyword>
<name>A0ABP6NRD4_9ACTN</name>
<evidence type="ECO:0000256" key="2">
    <source>
        <dbReference type="SAM" id="Phobius"/>
    </source>
</evidence>
<feature type="region of interest" description="Disordered" evidence="1">
    <location>
        <begin position="250"/>
        <end position="272"/>
    </location>
</feature>
<feature type="transmembrane region" description="Helical" evidence="2">
    <location>
        <begin position="74"/>
        <end position="91"/>
    </location>
</feature>
<dbReference type="Proteomes" id="UP001499924">
    <property type="component" value="Unassembled WGS sequence"/>
</dbReference>
<feature type="transmembrane region" description="Helical" evidence="2">
    <location>
        <begin position="128"/>
        <end position="147"/>
    </location>
</feature>
<feature type="transmembrane region" description="Helical" evidence="2">
    <location>
        <begin position="49"/>
        <end position="67"/>
    </location>
</feature>
<evidence type="ECO:0000313" key="4">
    <source>
        <dbReference type="Proteomes" id="UP001499924"/>
    </source>
</evidence>
<gene>
    <name evidence="3" type="ORF">GCM10010531_04770</name>
</gene>
<feature type="transmembrane region" description="Helical" evidence="2">
    <location>
        <begin position="233"/>
        <end position="252"/>
    </location>
</feature>
<keyword evidence="2" id="KW-0812">Transmembrane</keyword>
<feature type="compositionally biased region" description="Low complexity" evidence="1">
    <location>
        <begin position="250"/>
        <end position="264"/>
    </location>
</feature>
<evidence type="ECO:0000313" key="3">
    <source>
        <dbReference type="EMBL" id="GAA3156489.1"/>
    </source>
</evidence>
<evidence type="ECO:0008006" key="5">
    <source>
        <dbReference type="Google" id="ProtNLM"/>
    </source>
</evidence>
<feature type="transmembrane region" description="Helical" evidence="2">
    <location>
        <begin position="97"/>
        <end position="116"/>
    </location>
</feature>